<evidence type="ECO:0000313" key="3">
    <source>
        <dbReference type="Proteomes" id="UP000266643"/>
    </source>
</evidence>
<accession>A0A397CR19</accession>
<feature type="compositionally biased region" description="Low complexity" evidence="1">
    <location>
        <begin position="24"/>
        <end position="37"/>
    </location>
</feature>
<gene>
    <name evidence="2" type="ORF">DYB30_011793</name>
</gene>
<dbReference type="Proteomes" id="UP000266643">
    <property type="component" value="Unassembled WGS sequence"/>
</dbReference>
<evidence type="ECO:0000313" key="2">
    <source>
        <dbReference type="EMBL" id="RHY47676.1"/>
    </source>
</evidence>
<name>A0A397CR19_APHAT</name>
<sequence>MADPSNILRELKRYLPPLSTPDQATANDPLDPAAALLPLPPPSTSPPPKAPQASPPATLAPHLLWRRNRPRPIICGCLPLRRCQFTIPPRRRIVRPTKGFAGRATDNRAATCAAVARICASSRAHVKELAVGEAHMLDQALAGSTKNPLGANRAPCTCAAADIAACPLGGARPDIPDCPRDRDRGIAMDSDGSASQANYNLAFRGLYQATLTSGSRVAIRATD</sequence>
<protein>
    <submittedName>
        <fullName evidence="2">Uncharacterized protein</fullName>
    </submittedName>
</protein>
<reference evidence="2 3" key="1">
    <citation type="submission" date="2018-08" db="EMBL/GenBank/DDBJ databases">
        <title>Aphanomyces genome sequencing and annotation.</title>
        <authorList>
            <person name="Minardi D."/>
            <person name="Oidtmann B."/>
            <person name="Van Der Giezen M."/>
            <person name="Studholme D.J."/>
        </authorList>
    </citation>
    <scope>NUCLEOTIDE SEQUENCE [LARGE SCALE GENOMIC DNA]</scope>
    <source>
        <strain evidence="2 3">D2</strain>
    </source>
</reference>
<comment type="caution">
    <text evidence="2">The sequence shown here is derived from an EMBL/GenBank/DDBJ whole genome shotgun (WGS) entry which is preliminary data.</text>
</comment>
<feature type="region of interest" description="Disordered" evidence="1">
    <location>
        <begin position="12"/>
        <end position="57"/>
    </location>
</feature>
<feature type="compositionally biased region" description="Pro residues" evidence="1">
    <location>
        <begin position="38"/>
        <end position="54"/>
    </location>
</feature>
<dbReference type="EMBL" id="QUTD01008070">
    <property type="protein sequence ID" value="RHY47676.1"/>
    <property type="molecule type" value="Genomic_DNA"/>
</dbReference>
<organism evidence="2 3">
    <name type="scientific">Aphanomyces astaci</name>
    <name type="common">Crayfish plague agent</name>
    <dbReference type="NCBI Taxonomy" id="112090"/>
    <lineage>
        <taxon>Eukaryota</taxon>
        <taxon>Sar</taxon>
        <taxon>Stramenopiles</taxon>
        <taxon>Oomycota</taxon>
        <taxon>Saprolegniomycetes</taxon>
        <taxon>Saprolegniales</taxon>
        <taxon>Verrucalvaceae</taxon>
        <taxon>Aphanomyces</taxon>
    </lineage>
</organism>
<dbReference type="AlphaFoldDB" id="A0A397CR19"/>
<evidence type="ECO:0000256" key="1">
    <source>
        <dbReference type="SAM" id="MobiDB-lite"/>
    </source>
</evidence>
<proteinExistence type="predicted"/>